<dbReference type="EMBL" id="JAWWNJ010000178">
    <property type="protein sequence ID" value="KAK6974939.1"/>
    <property type="molecule type" value="Genomic_DNA"/>
</dbReference>
<reference evidence="2 3" key="1">
    <citation type="journal article" date="2024" name="J Genomics">
        <title>Draft genome sequencing and assembly of Favolaschia claudopus CIRM-BRFM 2984 isolated from oak limbs.</title>
        <authorList>
            <person name="Navarro D."/>
            <person name="Drula E."/>
            <person name="Chaduli D."/>
            <person name="Cazenave R."/>
            <person name="Ahrendt S."/>
            <person name="Wang J."/>
            <person name="Lipzen A."/>
            <person name="Daum C."/>
            <person name="Barry K."/>
            <person name="Grigoriev I.V."/>
            <person name="Favel A."/>
            <person name="Rosso M.N."/>
            <person name="Martin F."/>
        </authorList>
    </citation>
    <scope>NUCLEOTIDE SEQUENCE [LARGE SCALE GENOMIC DNA]</scope>
    <source>
        <strain evidence="2 3">CIRM-BRFM 2984</strain>
    </source>
</reference>
<accession>A0AAV9Z9J0</accession>
<feature type="region of interest" description="Disordered" evidence="1">
    <location>
        <begin position="26"/>
        <end position="59"/>
    </location>
</feature>
<dbReference type="AlphaFoldDB" id="A0AAV9Z9J0"/>
<sequence>MIVSQRAVPAAAFSAESLPRRLKSCDRYQQDLSGPKQKKNSNLRSRPATDQVKFGFEGGGDEIDREGVVERCFGDDNAYEAGERTECNFDSGEEILSIHQWGRQNRKVDVLSSQPDDSEKRNGRARDDAARGLGEGRESSSAIIYKQVIVEWRRRKGKQVSPEGPGRICHFSDGGLQYIVNFIEYCMFCVADLSKYAVEWLRINRIQRSCDVMVVEEEEKRGSIVAMGSLALTKQTSPWRGLPMPREKWWVNELNSLKTLAPLSRTKPVIVGVSVASYSSLFHVGVGVWLWVNPIQKSDDQEKGTKSDDLLSCIQTRGIEPLKQQLPVL</sequence>
<gene>
    <name evidence="2" type="ORF">R3P38DRAFT_2811440</name>
</gene>
<evidence type="ECO:0000256" key="1">
    <source>
        <dbReference type="SAM" id="MobiDB-lite"/>
    </source>
</evidence>
<feature type="compositionally biased region" description="Basic and acidic residues" evidence="1">
    <location>
        <begin position="117"/>
        <end position="135"/>
    </location>
</feature>
<keyword evidence="3" id="KW-1185">Reference proteome</keyword>
<feature type="region of interest" description="Disordered" evidence="1">
    <location>
        <begin position="107"/>
        <end position="135"/>
    </location>
</feature>
<evidence type="ECO:0000313" key="2">
    <source>
        <dbReference type="EMBL" id="KAK6974939.1"/>
    </source>
</evidence>
<name>A0AAV9Z9J0_9AGAR</name>
<proteinExistence type="predicted"/>
<protein>
    <submittedName>
        <fullName evidence="2">Uncharacterized protein</fullName>
    </submittedName>
</protein>
<organism evidence="2 3">
    <name type="scientific">Favolaschia claudopus</name>
    <dbReference type="NCBI Taxonomy" id="2862362"/>
    <lineage>
        <taxon>Eukaryota</taxon>
        <taxon>Fungi</taxon>
        <taxon>Dikarya</taxon>
        <taxon>Basidiomycota</taxon>
        <taxon>Agaricomycotina</taxon>
        <taxon>Agaricomycetes</taxon>
        <taxon>Agaricomycetidae</taxon>
        <taxon>Agaricales</taxon>
        <taxon>Marasmiineae</taxon>
        <taxon>Mycenaceae</taxon>
        <taxon>Favolaschia</taxon>
    </lineage>
</organism>
<evidence type="ECO:0000313" key="3">
    <source>
        <dbReference type="Proteomes" id="UP001362999"/>
    </source>
</evidence>
<comment type="caution">
    <text evidence="2">The sequence shown here is derived from an EMBL/GenBank/DDBJ whole genome shotgun (WGS) entry which is preliminary data.</text>
</comment>
<dbReference type="Proteomes" id="UP001362999">
    <property type="component" value="Unassembled WGS sequence"/>
</dbReference>